<evidence type="ECO:0000313" key="2">
    <source>
        <dbReference type="Proteomes" id="UP000749646"/>
    </source>
</evidence>
<proteinExistence type="predicted"/>
<protein>
    <submittedName>
        <fullName evidence="1">Uncharacterized protein</fullName>
    </submittedName>
</protein>
<keyword evidence="2" id="KW-1185">Reference proteome</keyword>
<accession>A0A9P6IQE8</accession>
<evidence type="ECO:0000313" key="1">
    <source>
        <dbReference type="EMBL" id="KAF9944054.1"/>
    </source>
</evidence>
<feature type="non-terminal residue" evidence="1">
    <location>
        <position position="167"/>
    </location>
</feature>
<comment type="caution">
    <text evidence="1">The sequence shown here is derived from an EMBL/GenBank/DDBJ whole genome shotgun (WGS) entry which is preliminary data.</text>
</comment>
<name>A0A9P6IQE8_9FUNG</name>
<dbReference type="AlphaFoldDB" id="A0A9P6IQE8"/>
<dbReference type="Proteomes" id="UP000749646">
    <property type="component" value="Unassembled WGS sequence"/>
</dbReference>
<sequence>MQVPIYIDDIPQGNSTIVFEDAWINMVNGQQITAMNFPHEVCAKPARFLFQRTQEQKVFDIPDILAHDKIPSRGNVSEAAAIIHKARLEQEKEEIEGWVLFEDFGLVTPSGFHMMQRIHKVIEFARNLLLMIKWLEKFSDDANSSAFRQVLLQKRGIMRHAFFPHQK</sequence>
<organism evidence="1 2">
    <name type="scientific">Modicella reniformis</name>
    <dbReference type="NCBI Taxonomy" id="1440133"/>
    <lineage>
        <taxon>Eukaryota</taxon>
        <taxon>Fungi</taxon>
        <taxon>Fungi incertae sedis</taxon>
        <taxon>Mucoromycota</taxon>
        <taxon>Mortierellomycotina</taxon>
        <taxon>Mortierellomycetes</taxon>
        <taxon>Mortierellales</taxon>
        <taxon>Mortierellaceae</taxon>
        <taxon>Modicella</taxon>
    </lineage>
</organism>
<gene>
    <name evidence="1" type="ORF">BGZ65_012708</name>
</gene>
<dbReference type="EMBL" id="JAAAHW010008607">
    <property type="protein sequence ID" value="KAF9944054.1"/>
    <property type="molecule type" value="Genomic_DNA"/>
</dbReference>
<reference evidence="1" key="1">
    <citation type="journal article" date="2020" name="Fungal Divers.">
        <title>Resolving the Mortierellaceae phylogeny through synthesis of multi-gene phylogenetics and phylogenomics.</title>
        <authorList>
            <person name="Vandepol N."/>
            <person name="Liber J."/>
            <person name="Desiro A."/>
            <person name="Na H."/>
            <person name="Kennedy M."/>
            <person name="Barry K."/>
            <person name="Grigoriev I.V."/>
            <person name="Miller A.N."/>
            <person name="O'Donnell K."/>
            <person name="Stajich J.E."/>
            <person name="Bonito G."/>
        </authorList>
    </citation>
    <scope>NUCLEOTIDE SEQUENCE</scope>
    <source>
        <strain evidence="1">MES-2147</strain>
    </source>
</reference>